<dbReference type="Gene3D" id="3.20.20.80">
    <property type="entry name" value="Glycosidases"/>
    <property type="match status" value="1"/>
</dbReference>
<dbReference type="Proteomes" id="UP000266441">
    <property type="component" value="Unassembled WGS sequence"/>
</dbReference>
<evidence type="ECO:0008006" key="3">
    <source>
        <dbReference type="Google" id="ProtNLM"/>
    </source>
</evidence>
<dbReference type="InterPro" id="IPR045053">
    <property type="entry name" value="MAN-like"/>
</dbReference>
<name>A0A399D211_9BACT</name>
<dbReference type="RefSeq" id="WP_119350593.1">
    <property type="nucleotide sequence ID" value="NZ_QWET01000009.1"/>
</dbReference>
<dbReference type="SUPFAM" id="SSF51445">
    <property type="entry name" value="(Trans)glycosidases"/>
    <property type="match status" value="1"/>
</dbReference>
<accession>A0A399D211</accession>
<proteinExistence type="predicted"/>
<evidence type="ECO:0000313" key="2">
    <source>
        <dbReference type="Proteomes" id="UP000266441"/>
    </source>
</evidence>
<dbReference type="InterPro" id="IPR017853">
    <property type="entry name" value="GH"/>
</dbReference>
<protein>
    <recommendedName>
        <fullName evidence="3">Glycoside hydrolase family 5 domain-containing protein</fullName>
    </recommendedName>
</protein>
<dbReference type="GO" id="GO:0004553">
    <property type="term" value="F:hydrolase activity, hydrolyzing O-glycosyl compounds"/>
    <property type="evidence" value="ECO:0007669"/>
    <property type="project" value="InterPro"/>
</dbReference>
<organism evidence="1 2">
    <name type="scientific">Mariniphaga sediminis</name>
    <dbReference type="NCBI Taxonomy" id="1628158"/>
    <lineage>
        <taxon>Bacteria</taxon>
        <taxon>Pseudomonadati</taxon>
        <taxon>Bacteroidota</taxon>
        <taxon>Bacteroidia</taxon>
        <taxon>Marinilabiliales</taxon>
        <taxon>Prolixibacteraceae</taxon>
        <taxon>Mariniphaga</taxon>
    </lineage>
</organism>
<dbReference type="EMBL" id="QWET01000009">
    <property type="protein sequence ID" value="RIH64721.1"/>
    <property type="molecule type" value="Genomic_DNA"/>
</dbReference>
<gene>
    <name evidence="1" type="ORF">D1164_13875</name>
</gene>
<sequence>MKIKSIFILTTKNMVCASLLKACIFTLLFLFFQIESISNILIPKQDNTPSKTIPYTLPWDDMPIDLSFIYEKEKPAGKHGFLKAVGDKFIFEDGTEGRFWGTNFNSAQIFPSHQHSEKVAKRLAKIGVNIVRFHQMDGEWSTPNIFQFTRGENKSNTQSLDPESMDRLDYLIYSLKKEGIYVYMDLLTYRRFETGDGVVAADKLGDAAKPYSTYNRKLIELQKRFNYDLWTHINPYTKLAYKDEPAIVMTEITNECDLWSQNVTVEPYRTELEDLYRTWADKNKIKVGNGKLEFNKKDINIQKFFIDVTTDYYNEMIEHMREIGVKIPIAGTNWTRNAAHLTAQVVADFTDSHAYYYDFGLWRDGSKRFMNEPMTGNTNNMLPGLAFYNVQDKPFFVSEWDNPWPNEWRAESSLLMSAVGAMQGWSGFAIHTYRYTLDEDVDMIAKPITGEALNGVYYRGGLFDTFNDPAKFGLFYHAALIIRRGDFRPAEKTVNIKLDDLLSRHGKALLLTAEKHKVKSVLPGMVSKGDIIVHPDEAVVDPEKREVLSDTKQLYRNLNKKIGWLDSPKTKAVYGFVGKEGEIKLNKVNFEIKTDFATVAISSLNDAPISSSDNMLLTAVGRAENTNSKYNNEHTQILDIGHGPVQVEVIEAAIEITTDKKNLRVMSVNPQGMITGYMPSEYKEGVFRFEIGKEFQSMYYLIQEL</sequence>
<evidence type="ECO:0000313" key="1">
    <source>
        <dbReference type="EMBL" id="RIH64721.1"/>
    </source>
</evidence>
<reference evidence="1 2" key="1">
    <citation type="journal article" date="2015" name="Int. J. Syst. Evol. Microbiol.">
        <title>Mariniphaga sediminis sp. nov., isolated from coastal sediment.</title>
        <authorList>
            <person name="Wang F.Q."/>
            <person name="Shen Q.Y."/>
            <person name="Chen G.J."/>
            <person name="Du Z.J."/>
        </authorList>
    </citation>
    <scope>NUCLEOTIDE SEQUENCE [LARGE SCALE GENOMIC DNA]</scope>
    <source>
        <strain evidence="1 2">SY21</strain>
    </source>
</reference>
<dbReference type="OrthoDB" id="9809937at2"/>
<keyword evidence="2" id="KW-1185">Reference proteome</keyword>
<dbReference type="PANTHER" id="PTHR31451">
    <property type="match status" value="1"/>
</dbReference>
<comment type="caution">
    <text evidence="1">The sequence shown here is derived from an EMBL/GenBank/DDBJ whole genome shotgun (WGS) entry which is preliminary data.</text>
</comment>
<dbReference type="AlphaFoldDB" id="A0A399D211"/>